<evidence type="ECO:0008006" key="10">
    <source>
        <dbReference type="Google" id="ProtNLM"/>
    </source>
</evidence>
<dbReference type="InterPro" id="IPR011990">
    <property type="entry name" value="TPR-like_helical_dom_sf"/>
</dbReference>
<dbReference type="EMBL" id="SIDB01000012">
    <property type="protein sequence ID" value="KAI3424917.1"/>
    <property type="molecule type" value="Genomic_DNA"/>
</dbReference>
<dbReference type="Gene3D" id="2.170.270.10">
    <property type="entry name" value="SET domain"/>
    <property type="match status" value="1"/>
</dbReference>
<evidence type="ECO:0000256" key="5">
    <source>
        <dbReference type="SAM" id="MobiDB-lite"/>
    </source>
</evidence>
<dbReference type="Gene3D" id="1.25.40.10">
    <property type="entry name" value="Tetratricopeptide repeat domain"/>
    <property type="match status" value="1"/>
</dbReference>
<dbReference type="InterPro" id="IPR046341">
    <property type="entry name" value="SET_dom_sf"/>
</dbReference>
<proteinExistence type="predicted"/>
<evidence type="ECO:0000313" key="8">
    <source>
        <dbReference type="EMBL" id="KAI3424917.1"/>
    </source>
</evidence>
<evidence type="ECO:0000256" key="3">
    <source>
        <dbReference type="ARBA" id="ARBA00022833"/>
    </source>
</evidence>
<evidence type="ECO:0000313" key="9">
    <source>
        <dbReference type="Proteomes" id="UP001055712"/>
    </source>
</evidence>
<keyword evidence="1" id="KW-0479">Metal-binding</keyword>
<dbReference type="InterPro" id="IPR001214">
    <property type="entry name" value="SET_dom"/>
</dbReference>
<evidence type="ECO:0000256" key="1">
    <source>
        <dbReference type="ARBA" id="ARBA00022723"/>
    </source>
</evidence>
<comment type="caution">
    <text evidence="8">The sequence shown here is derived from an EMBL/GenBank/DDBJ whole genome shotgun (WGS) entry which is preliminary data.</text>
</comment>
<dbReference type="GO" id="GO:0005634">
    <property type="term" value="C:nucleus"/>
    <property type="evidence" value="ECO:0007669"/>
    <property type="project" value="TreeGrafter"/>
</dbReference>
<dbReference type="SUPFAM" id="SSF82199">
    <property type="entry name" value="SET domain"/>
    <property type="match status" value="1"/>
</dbReference>
<dbReference type="OrthoDB" id="547043at2759"/>
<evidence type="ECO:0000256" key="2">
    <source>
        <dbReference type="ARBA" id="ARBA00022771"/>
    </source>
</evidence>
<keyword evidence="3" id="KW-0862">Zinc</keyword>
<reference evidence="8" key="2">
    <citation type="submission" date="2020-11" db="EMBL/GenBank/DDBJ databases">
        <authorList>
            <person name="Cecchin M."/>
            <person name="Marcolungo L."/>
            <person name="Rossato M."/>
            <person name="Girolomoni L."/>
            <person name="Cosentino E."/>
            <person name="Cuine S."/>
            <person name="Li-Beisson Y."/>
            <person name="Delledonne M."/>
            <person name="Ballottari M."/>
        </authorList>
    </citation>
    <scope>NUCLEOTIDE SEQUENCE</scope>
    <source>
        <strain evidence="8">211/11P</strain>
        <tissue evidence="8">Whole cell</tissue>
    </source>
</reference>
<dbReference type="GO" id="GO:0008270">
    <property type="term" value="F:zinc ion binding"/>
    <property type="evidence" value="ECO:0007669"/>
    <property type="project" value="UniProtKB-KW"/>
</dbReference>
<evidence type="ECO:0000259" key="7">
    <source>
        <dbReference type="PROSITE" id="PS50865"/>
    </source>
</evidence>
<dbReference type="Proteomes" id="UP001055712">
    <property type="component" value="Unassembled WGS sequence"/>
</dbReference>
<accession>A0A9D4TGE5</accession>
<evidence type="ECO:0000256" key="4">
    <source>
        <dbReference type="PROSITE-ProRule" id="PRU00134"/>
    </source>
</evidence>
<dbReference type="Pfam" id="PF00856">
    <property type="entry name" value="SET"/>
    <property type="match status" value="1"/>
</dbReference>
<evidence type="ECO:0000259" key="6">
    <source>
        <dbReference type="PROSITE" id="PS50280"/>
    </source>
</evidence>
<dbReference type="Gene3D" id="1.10.220.160">
    <property type="match status" value="1"/>
</dbReference>
<feature type="region of interest" description="Disordered" evidence="5">
    <location>
        <begin position="284"/>
        <end position="314"/>
    </location>
</feature>
<dbReference type="AlphaFoldDB" id="A0A9D4TGE5"/>
<keyword evidence="9" id="KW-1185">Reference proteome</keyword>
<name>A0A9D4TGE5_CHLVU</name>
<dbReference type="Gene3D" id="6.10.140.2220">
    <property type="match status" value="1"/>
</dbReference>
<gene>
    <name evidence="8" type="ORF">D9Q98_008301</name>
</gene>
<sequence>MQPACINSLTNMQMAPMWHIQDGQDGRGRRVIADKGLKAGDVVLEDDAAAWCLISDRLSQFCDCCLAPIERPLRCSACKTACYLDREHQRRAWQAGAHRLECAALRSCAPHVPPTAVRLALRCVLRDWHASSTTALPASGHRYSEVLGLVHHWEELQDAAKVECAQMGAAAHSLLRAAAPDAAAAVSVRDLALLIARFGCNSHTISDDELQPVAVGIFPLGAMVNHSCHPNTVHAFRGGRIVFRAVRTIQPGEEVTTSYTELAATRWERRAALLEHHLFDIDGPGAAAERSPHTAAPAAAGPATGTSATAVGGRQQQQARVQAVLQCEPQQPPTAKVVLAGSAAHLSVYRCQQPPWRHDERDSWLTAVVLAGAGAESVSWGGMWGCRQTVSGASAASAEAACLESFGVEGRLGGAQHSTRAAHGLGAQSARESERGSGMVAIHSWFPGCFETHKAAVEQLARRYTAALQLQQGLDGLLASGKAAAAVQQLRDTLQVLSPAVGASGSAAGAAQLALGPCHVLRMRLLADLHRAALAAEDWSTALATARQLLPLHQQAYQEVWPQPGLLWASVAKLENLLERPSPALAAAQAATRILECTHGSGSAVVRGMQRIELEASTQQQQQQQQQLRVEADRGEDEGHN</sequence>
<feature type="compositionally biased region" description="Low complexity" evidence="5">
    <location>
        <begin position="286"/>
        <end position="314"/>
    </location>
</feature>
<keyword evidence="2 4" id="KW-0863">Zinc-finger</keyword>
<dbReference type="PANTHER" id="PTHR12197:SF251">
    <property type="entry name" value="EG:BACR7C10.4 PROTEIN"/>
    <property type="match status" value="1"/>
</dbReference>
<feature type="domain" description="MYND-type" evidence="7">
    <location>
        <begin position="62"/>
        <end position="102"/>
    </location>
</feature>
<feature type="domain" description="SET" evidence="6">
    <location>
        <begin position="2"/>
        <end position="260"/>
    </location>
</feature>
<dbReference type="PROSITE" id="PS50280">
    <property type="entry name" value="SET"/>
    <property type="match status" value="1"/>
</dbReference>
<dbReference type="InterPro" id="IPR050869">
    <property type="entry name" value="H3K4_H4K5_MeTrfase"/>
</dbReference>
<feature type="region of interest" description="Disordered" evidence="5">
    <location>
        <begin position="616"/>
        <end position="641"/>
    </location>
</feature>
<organism evidence="8 9">
    <name type="scientific">Chlorella vulgaris</name>
    <name type="common">Green alga</name>
    <dbReference type="NCBI Taxonomy" id="3077"/>
    <lineage>
        <taxon>Eukaryota</taxon>
        <taxon>Viridiplantae</taxon>
        <taxon>Chlorophyta</taxon>
        <taxon>core chlorophytes</taxon>
        <taxon>Trebouxiophyceae</taxon>
        <taxon>Chlorellales</taxon>
        <taxon>Chlorellaceae</taxon>
        <taxon>Chlorella clade</taxon>
        <taxon>Chlorella</taxon>
    </lineage>
</organism>
<protein>
    <recommendedName>
        <fullName evidence="10">SET domain-containing protein</fullName>
    </recommendedName>
</protein>
<reference evidence="8" key="1">
    <citation type="journal article" date="2019" name="Plant J.">
        <title>Chlorella vulgaris genome assembly and annotation reveals the molecular basis for metabolic acclimation to high light conditions.</title>
        <authorList>
            <person name="Cecchin M."/>
            <person name="Marcolungo L."/>
            <person name="Rossato M."/>
            <person name="Girolomoni L."/>
            <person name="Cosentino E."/>
            <person name="Cuine S."/>
            <person name="Li-Beisson Y."/>
            <person name="Delledonne M."/>
            <person name="Ballottari M."/>
        </authorList>
    </citation>
    <scope>NUCLEOTIDE SEQUENCE</scope>
    <source>
        <strain evidence="8">211/11P</strain>
    </source>
</reference>
<feature type="compositionally biased region" description="Basic and acidic residues" evidence="5">
    <location>
        <begin position="630"/>
        <end position="641"/>
    </location>
</feature>
<dbReference type="PANTHER" id="PTHR12197">
    <property type="entry name" value="HISTONE-LYSINE N-METHYLTRANSFERASE SMYD"/>
    <property type="match status" value="1"/>
</dbReference>
<dbReference type="PROSITE" id="PS50865">
    <property type="entry name" value="ZF_MYND_2"/>
    <property type="match status" value="1"/>
</dbReference>
<dbReference type="InterPro" id="IPR002893">
    <property type="entry name" value="Znf_MYND"/>
</dbReference>